<evidence type="ECO:0000256" key="4">
    <source>
        <dbReference type="ARBA" id="ARBA00022917"/>
    </source>
</evidence>
<dbReference type="InterPro" id="IPR005794">
    <property type="entry name" value="Fmt"/>
</dbReference>
<evidence type="ECO:0000256" key="5">
    <source>
        <dbReference type="HAMAP-Rule" id="MF_00182"/>
    </source>
</evidence>
<evidence type="ECO:0000313" key="9">
    <source>
        <dbReference type="Proteomes" id="UP000236728"/>
    </source>
</evidence>
<dbReference type="CDD" id="cd08704">
    <property type="entry name" value="Met_tRNA_FMT_C"/>
    <property type="match status" value="1"/>
</dbReference>
<dbReference type="Pfam" id="PF02911">
    <property type="entry name" value="Formyl_trans_C"/>
    <property type="match status" value="1"/>
</dbReference>
<dbReference type="Pfam" id="PF00551">
    <property type="entry name" value="Formyl_trans_N"/>
    <property type="match status" value="1"/>
</dbReference>
<evidence type="ECO:0000256" key="1">
    <source>
        <dbReference type="ARBA" id="ARBA00010699"/>
    </source>
</evidence>
<keyword evidence="3 5" id="KW-0808">Transferase</keyword>
<evidence type="ECO:0000259" key="7">
    <source>
        <dbReference type="Pfam" id="PF02911"/>
    </source>
</evidence>
<accession>A0A1H5ZBR0</accession>
<feature type="binding site" evidence="5">
    <location>
        <begin position="110"/>
        <end position="113"/>
    </location>
    <ligand>
        <name>(6S)-5,6,7,8-tetrahydrofolate</name>
        <dbReference type="ChEBI" id="CHEBI:57453"/>
    </ligand>
</feature>
<dbReference type="PANTHER" id="PTHR11138">
    <property type="entry name" value="METHIONYL-TRNA FORMYLTRANSFERASE"/>
    <property type="match status" value="1"/>
</dbReference>
<evidence type="ECO:0000259" key="6">
    <source>
        <dbReference type="Pfam" id="PF00551"/>
    </source>
</evidence>
<dbReference type="Gene3D" id="3.40.50.12230">
    <property type="match status" value="1"/>
</dbReference>
<dbReference type="InterPro" id="IPR044135">
    <property type="entry name" value="Met-tRNA-FMT_C"/>
</dbReference>
<dbReference type="InterPro" id="IPR041711">
    <property type="entry name" value="Met-tRNA-FMT_N"/>
</dbReference>
<dbReference type="EMBL" id="FNVA01000004">
    <property type="protein sequence ID" value="SEG33741.1"/>
    <property type="molecule type" value="Genomic_DNA"/>
</dbReference>
<dbReference type="Proteomes" id="UP000236728">
    <property type="component" value="Unassembled WGS sequence"/>
</dbReference>
<comment type="similarity">
    <text evidence="1 5">Belongs to the Fmt family.</text>
</comment>
<dbReference type="PANTHER" id="PTHR11138:SF5">
    <property type="entry name" value="METHIONYL-TRNA FORMYLTRANSFERASE, MITOCHONDRIAL"/>
    <property type="match status" value="1"/>
</dbReference>
<comment type="function">
    <text evidence="5">Attaches a formyl group to the free amino group of methionyl-tRNA(fMet). The formyl group appears to play a dual role in the initiator identity of N-formylmethionyl-tRNA by promoting its recognition by IF2 and preventing the misappropriation of this tRNA by the elongation apparatus.</text>
</comment>
<organism evidence="8 9">
    <name type="scientific">Bryocella elongata</name>
    <dbReference type="NCBI Taxonomy" id="863522"/>
    <lineage>
        <taxon>Bacteria</taxon>
        <taxon>Pseudomonadati</taxon>
        <taxon>Acidobacteriota</taxon>
        <taxon>Terriglobia</taxon>
        <taxon>Terriglobales</taxon>
        <taxon>Acidobacteriaceae</taxon>
        <taxon>Bryocella</taxon>
    </lineage>
</organism>
<evidence type="ECO:0000313" key="8">
    <source>
        <dbReference type="EMBL" id="SEG33741.1"/>
    </source>
</evidence>
<dbReference type="AlphaFoldDB" id="A0A1H5ZBR0"/>
<feature type="domain" description="Formyl transferase C-terminal" evidence="7">
    <location>
        <begin position="205"/>
        <end position="304"/>
    </location>
</feature>
<reference evidence="8 9" key="1">
    <citation type="submission" date="2016-10" db="EMBL/GenBank/DDBJ databases">
        <authorList>
            <person name="de Groot N.N."/>
        </authorList>
    </citation>
    <scope>NUCLEOTIDE SEQUENCE [LARGE SCALE GENOMIC DNA]</scope>
    <source>
        <strain evidence="8 9">DSM 22489</strain>
    </source>
</reference>
<dbReference type="InterPro" id="IPR011034">
    <property type="entry name" value="Formyl_transferase-like_C_sf"/>
</dbReference>
<dbReference type="GO" id="GO:0004479">
    <property type="term" value="F:methionyl-tRNA formyltransferase activity"/>
    <property type="evidence" value="ECO:0007669"/>
    <property type="project" value="UniProtKB-UniRule"/>
</dbReference>
<dbReference type="NCBIfam" id="TIGR00460">
    <property type="entry name" value="fmt"/>
    <property type="match status" value="1"/>
</dbReference>
<dbReference type="CDD" id="cd08646">
    <property type="entry name" value="FMT_core_Met-tRNA-FMT_N"/>
    <property type="match status" value="1"/>
</dbReference>
<feature type="domain" description="Formyl transferase N-terminal" evidence="6">
    <location>
        <begin position="1"/>
        <end position="181"/>
    </location>
</feature>
<dbReference type="RefSeq" id="WP_103933459.1">
    <property type="nucleotide sequence ID" value="NZ_FNVA01000004.1"/>
</dbReference>
<evidence type="ECO:0000256" key="2">
    <source>
        <dbReference type="ARBA" id="ARBA00012261"/>
    </source>
</evidence>
<sequence length="313" mass="34156">MKVVFCGTPEFAVPCLEAVLAAGHEVPLVLTQPDRPAGRKMELQAPPVKKLAEMRGLRILQPEKIKTNSELRAELEAIQPDAIAVVAYGRIIPGWMLELPRFGCINVHGSLLPKYRGAAPIQWAVANGETETGVTTMKLDAGLDTGEMLLEVRIPIGPDTRSSELFPQLSTVGAKALIETLAGLNTGTIAPRPQDDSQASLAPILSKDDGRLKLDERSAAEVYNRFRGFSPWPGAWGIFRDKRFLVHEMARVTDTSVQSMPHPGEIRFSDGRLLAQAADGPVEFLEVQLEGKARMSATEFAKGFQLKPGERVE</sequence>
<comment type="catalytic activity">
    <reaction evidence="5">
        <text>L-methionyl-tRNA(fMet) + (6R)-10-formyltetrahydrofolate = N-formyl-L-methionyl-tRNA(fMet) + (6S)-5,6,7,8-tetrahydrofolate + H(+)</text>
        <dbReference type="Rhea" id="RHEA:24380"/>
        <dbReference type="Rhea" id="RHEA-COMP:9952"/>
        <dbReference type="Rhea" id="RHEA-COMP:9953"/>
        <dbReference type="ChEBI" id="CHEBI:15378"/>
        <dbReference type="ChEBI" id="CHEBI:57453"/>
        <dbReference type="ChEBI" id="CHEBI:78530"/>
        <dbReference type="ChEBI" id="CHEBI:78844"/>
        <dbReference type="ChEBI" id="CHEBI:195366"/>
        <dbReference type="EC" id="2.1.2.9"/>
    </reaction>
</comment>
<keyword evidence="9" id="KW-1185">Reference proteome</keyword>
<dbReference type="HAMAP" id="MF_00182">
    <property type="entry name" value="Formyl_trans"/>
    <property type="match status" value="1"/>
</dbReference>
<dbReference type="GO" id="GO:0005829">
    <property type="term" value="C:cytosol"/>
    <property type="evidence" value="ECO:0007669"/>
    <property type="project" value="TreeGrafter"/>
</dbReference>
<dbReference type="SUPFAM" id="SSF53328">
    <property type="entry name" value="Formyltransferase"/>
    <property type="match status" value="1"/>
</dbReference>
<dbReference type="InterPro" id="IPR005793">
    <property type="entry name" value="Formyl_trans_C"/>
</dbReference>
<gene>
    <name evidence="5" type="primary">fmt</name>
    <name evidence="8" type="ORF">SAMN05421819_2568</name>
</gene>
<protein>
    <recommendedName>
        <fullName evidence="2 5">Methionyl-tRNA formyltransferase</fullName>
        <ecNumber evidence="2 5">2.1.2.9</ecNumber>
    </recommendedName>
</protein>
<name>A0A1H5ZBR0_9BACT</name>
<keyword evidence="4 5" id="KW-0648">Protein biosynthesis</keyword>
<evidence type="ECO:0000256" key="3">
    <source>
        <dbReference type="ARBA" id="ARBA00022679"/>
    </source>
</evidence>
<dbReference type="OrthoDB" id="9802815at2"/>
<proteinExistence type="inferred from homology"/>
<dbReference type="SUPFAM" id="SSF50486">
    <property type="entry name" value="FMT C-terminal domain-like"/>
    <property type="match status" value="1"/>
</dbReference>
<dbReference type="InterPro" id="IPR002376">
    <property type="entry name" value="Formyl_transf_N"/>
</dbReference>
<dbReference type="EC" id="2.1.2.9" evidence="2 5"/>
<dbReference type="InterPro" id="IPR036477">
    <property type="entry name" value="Formyl_transf_N_sf"/>
</dbReference>